<name>A0A7I9UVM3_9ACTN</name>
<dbReference type="Proteomes" id="UP000444980">
    <property type="component" value="Unassembled WGS sequence"/>
</dbReference>
<gene>
    <name evidence="2" type="ORF">nbrc107697_12670</name>
</gene>
<evidence type="ECO:0000313" key="3">
    <source>
        <dbReference type="Proteomes" id="UP000444980"/>
    </source>
</evidence>
<organism evidence="2 3">
    <name type="scientific">Gordonia crocea</name>
    <dbReference type="NCBI Taxonomy" id="589162"/>
    <lineage>
        <taxon>Bacteria</taxon>
        <taxon>Bacillati</taxon>
        <taxon>Actinomycetota</taxon>
        <taxon>Actinomycetes</taxon>
        <taxon>Mycobacteriales</taxon>
        <taxon>Gordoniaceae</taxon>
        <taxon>Gordonia</taxon>
    </lineage>
</organism>
<protein>
    <recommendedName>
        <fullName evidence="4">SH3 domain-containing protein</fullName>
    </recommendedName>
</protein>
<accession>A0A7I9UVM3</accession>
<evidence type="ECO:0000313" key="2">
    <source>
        <dbReference type="EMBL" id="GED97228.1"/>
    </source>
</evidence>
<feature type="signal peptide" evidence="1">
    <location>
        <begin position="1"/>
        <end position="28"/>
    </location>
</feature>
<dbReference type="AlphaFoldDB" id="A0A7I9UVM3"/>
<comment type="caution">
    <text evidence="2">The sequence shown here is derived from an EMBL/GenBank/DDBJ whole genome shotgun (WGS) entry which is preliminary data.</text>
</comment>
<dbReference type="RefSeq" id="WP_161926589.1">
    <property type="nucleotide sequence ID" value="NZ_BJOU01000001.1"/>
</dbReference>
<proteinExistence type="predicted"/>
<sequence length="115" mass="12301">MQTRGFAAILATGAALTGVLLGTGQVAAQPVFTAYGGVRSVTVNARNDQPYNIMCETWIVGQKTGGDTFTVNARSRKQVRLRTTPGWKEAWLHCGRGSVGGPEVVRRSLGQVRVL</sequence>
<evidence type="ECO:0000256" key="1">
    <source>
        <dbReference type="SAM" id="SignalP"/>
    </source>
</evidence>
<keyword evidence="1" id="KW-0732">Signal</keyword>
<dbReference type="OrthoDB" id="9760430at2"/>
<evidence type="ECO:0008006" key="4">
    <source>
        <dbReference type="Google" id="ProtNLM"/>
    </source>
</evidence>
<reference evidence="3" key="1">
    <citation type="submission" date="2019-06" db="EMBL/GenBank/DDBJ databases">
        <title>Gordonia isolated from sludge of a wastewater treatment plant.</title>
        <authorList>
            <person name="Tamura T."/>
            <person name="Aoyama K."/>
            <person name="Kang Y."/>
            <person name="Saito S."/>
            <person name="Akiyama N."/>
            <person name="Yazawa K."/>
            <person name="Gonoi T."/>
            <person name="Mikami Y."/>
        </authorList>
    </citation>
    <scope>NUCLEOTIDE SEQUENCE [LARGE SCALE GENOMIC DNA]</scope>
    <source>
        <strain evidence="3">NBRC 107697</strain>
    </source>
</reference>
<keyword evidence="3" id="KW-1185">Reference proteome</keyword>
<dbReference type="EMBL" id="BJOU01000001">
    <property type="protein sequence ID" value="GED97228.1"/>
    <property type="molecule type" value="Genomic_DNA"/>
</dbReference>
<feature type="chain" id="PRO_5029459541" description="SH3 domain-containing protein" evidence="1">
    <location>
        <begin position="29"/>
        <end position="115"/>
    </location>
</feature>